<keyword evidence="7" id="KW-0695">RNA-directed DNA polymerase</keyword>
<keyword evidence="1" id="KW-0540">Nuclease</keyword>
<sequence length="1119" mass="129043">MSKATSTKSWIWHRRLSHLNFGTINDLTRLDLVDSQRFIIWEKIHTCFLVNEENQEASHPLKIVPSKSLKLELLHMDLCSPMRVASINGKKYILVIVDDYSRYTWVYFLHSKDETPEIIKKFIAQAQLNYKAKVCKIRTDNGTEFKNATLKAHYEKLGIMQQFSTARTPQQNGVVERRNRTLVEAARTMLIFSRLPEFLWAEAVATACFTQNRSIIHTRHNKTPYELLRGRKPNVEYFHVFGSLCYPTNDRDDLGKMKPKADIGVFIGYSETSRGFRIYNRRTKKIMETINVKFDELTAMASEHDCLEPELQRFRNHNSSAEEMNTPSKEDLDNLFGPMFEEYFENMFFDTPINSVAQLTQIHEDSPSTSSIIVDEHEAPPIVTTSDEQTSLISLTEADEFNQEDSAHSDGNSQFVSYNPLSREEIESSTTALESIKITIEPKNIKEAMADHSWIESMQDELNQFERLQVWELILRPEGKNVIALKWLWKNKCDAKNIVEEGIDFEESFAPVARLEAVRMFIAYAAHKNITIFQMDVKTAFLNGPLKEEVYVSQPEGFIDPEFPDHVYRLKKALYGLKQAPRAWYDKLSSFLIEHGFTKGIIDPTLFTRRHGGDILLVQVYVDDIIFGSTNPDFSKRFANLMKNNFEMSMMGELKFFLGLQVHQSPRGIFISQSQYAIELLKKHGLDECVSMSTPMATERLDADLQGTPTDQTTYRRMIGGLMYLTASRPDIAFATFVCARYQARPTVKHLKEVKRIFRYLRQSYNMGLWYPKDSGFELIAYSDADHAGCKDDCKSTSGGLQFLGGKLVSWSSKKQDCTAMSTAEAEYVSLSACCAQVIWMRTQLLDYGYKYNQIPMYCDSKSSIAISCNPKSHSPVPRAFSLHEGDMNSIQAVIIMTQQQHAADVHPDELCPPNKRYDLMDANKKVDLEQVQYGSKYRITFMLDKKKLSLTLDDFRTIFHLPQANANNHDSFVPPPSFLDMVAFYKQQLGFTIELKTSSSFKTTGLLQSWQTLCKIFSKCLTTRVTGWDQPPLQLMQMMYYFVNNIHVDYAELLWEGLYYSLYYPTSSIPFPRFIKIIISHYMTCFPDIPIRARDMYHNLQDDDIMKNIFNSGRHKDK</sequence>
<keyword evidence="4" id="KW-0378">Hydrolase</keyword>
<dbReference type="InterPro" id="IPR012337">
    <property type="entry name" value="RNaseH-like_sf"/>
</dbReference>
<keyword evidence="2" id="KW-0479">Metal-binding</keyword>
<dbReference type="Pfam" id="PF00665">
    <property type="entry name" value="rve"/>
    <property type="match status" value="1"/>
</dbReference>
<accession>A0ABQ5AQX1</accession>
<dbReference type="SUPFAM" id="SSF56672">
    <property type="entry name" value="DNA/RNA polymerases"/>
    <property type="match status" value="1"/>
</dbReference>
<evidence type="ECO:0000256" key="1">
    <source>
        <dbReference type="ARBA" id="ARBA00022722"/>
    </source>
</evidence>
<keyword evidence="8" id="KW-0239">DNA-directed DNA polymerase</keyword>
<dbReference type="Gene3D" id="3.30.420.10">
    <property type="entry name" value="Ribonuclease H-like superfamily/Ribonuclease H"/>
    <property type="match status" value="1"/>
</dbReference>
<dbReference type="InterPro" id="IPR013103">
    <property type="entry name" value="RVT_2"/>
</dbReference>
<dbReference type="CDD" id="cd09272">
    <property type="entry name" value="RNase_HI_RT_Ty1"/>
    <property type="match status" value="1"/>
</dbReference>
<keyword evidence="9" id="KW-0233">DNA recombination</keyword>
<proteinExistence type="predicted"/>
<keyword evidence="10" id="KW-0511">Multifunctional enzyme</keyword>
<feature type="domain" description="Integrase catalytic" evidence="11">
    <location>
        <begin position="61"/>
        <end position="232"/>
    </location>
</feature>
<evidence type="ECO:0000256" key="10">
    <source>
        <dbReference type="ARBA" id="ARBA00023268"/>
    </source>
</evidence>
<name>A0ABQ5AQX1_9ASTR</name>
<keyword evidence="8" id="KW-0808">Transferase</keyword>
<dbReference type="InterPro" id="IPR057670">
    <property type="entry name" value="SH3_retrovirus"/>
</dbReference>
<dbReference type="InterPro" id="IPR039537">
    <property type="entry name" value="Retrotran_Ty1/copia-like"/>
</dbReference>
<protein>
    <submittedName>
        <fullName evidence="12">Ribonuclease H-like domain-containing protein</fullName>
    </submittedName>
</protein>
<dbReference type="Pfam" id="PF07727">
    <property type="entry name" value="RVT_2"/>
    <property type="match status" value="1"/>
</dbReference>
<keyword evidence="6" id="KW-0229">DNA integration</keyword>
<dbReference type="PROSITE" id="PS50994">
    <property type="entry name" value="INTEGRASE"/>
    <property type="match status" value="1"/>
</dbReference>
<feature type="non-terminal residue" evidence="12">
    <location>
        <position position="1119"/>
    </location>
</feature>
<evidence type="ECO:0000313" key="12">
    <source>
        <dbReference type="EMBL" id="GJT04072.1"/>
    </source>
</evidence>
<dbReference type="Pfam" id="PF25597">
    <property type="entry name" value="SH3_retrovirus"/>
    <property type="match status" value="1"/>
</dbReference>
<evidence type="ECO:0000256" key="2">
    <source>
        <dbReference type="ARBA" id="ARBA00022723"/>
    </source>
</evidence>
<dbReference type="PANTHER" id="PTHR42648">
    <property type="entry name" value="TRANSPOSASE, PUTATIVE-RELATED"/>
    <property type="match status" value="1"/>
</dbReference>
<gene>
    <name evidence="12" type="ORF">Tco_0838534</name>
</gene>
<dbReference type="Proteomes" id="UP001151760">
    <property type="component" value="Unassembled WGS sequence"/>
</dbReference>
<dbReference type="InterPro" id="IPR001584">
    <property type="entry name" value="Integrase_cat-core"/>
</dbReference>
<reference evidence="12" key="1">
    <citation type="journal article" date="2022" name="Int. J. Mol. Sci.">
        <title>Draft Genome of Tanacetum Coccineum: Genomic Comparison of Closely Related Tanacetum-Family Plants.</title>
        <authorList>
            <person name="Yamashiro T."/>
            <person name="Shiraishi A."/>
            <person name="Nakayama K."/>
            <person name="Satake H."/>
        </authorList>
    </citation>
    <scope>NUCLEOTIDE SEQUENCE</scope>
</reference>
<dbReference type="SUPFAM" id="SSF53098">
    <property type="entry name" value="Ribonuclease H-like"/>
    <property type="match status" value="1"/>
</dbReference>
<evidence type="ECO:0000259" key="11">
    <source>
        <dbReference type="PROSITE" id="PS50994"/>
    </source>
</evidence>
<dbReference type="PANTHER" id="PTHR42648:SF11">
    <property type="entry name" value="TRANSPOSON TY4-P GAG-POL POLYPROTEIN"/>
    <property type="match status" value="1"/>
</dbReference>
<evidence type="ECO:0000256" key="6">
    <source>
        <dbReference type="ARBA" id="ARBA00022908"/>
    </source>
</evidence>
<evidence type="ECO:0000256" key="3">
    <source>
        <dbReference type="ARBA" id="ARBA00022759"/>
    </source>
</evidence>
<evidence type="ECO:0000256" key="8">
    <source>
        <dbReference type="ARBA" id="ARBA00022932"/>
    </source>
</evidence>
<evidence type="ECO:0000313" key="13">
    <source>
        <dbReference type="Proteomes" id="UP001151760"/>
    </source>
</evidence>
<evidence type="ECO:0000256" key="4">
    <source>
        <dbReference type="ARBA" id="ARBA00022801"/>
    </source>
</evidence>
<keyword evidence="8" id="KW-0548">Nucleotidyltransferase</keyword>
<keyword evidence="13" id="KW-1185">Reference proteome</keyword>
<evidence type="ECO:0000256" key="7">
    <source>
        <dbReference type="ARBA" id="ARBA00022918"/>
    </source>
</evidence>
<keyword evidence="3" id="KW-0255">Endonuclease</keyword>
<dbReference type="InterPro" id="IPR036397">
    <property type="entry name" value="RNaseH_sf"/>
</dbReference>
<dbReference type="EMBL" id="BQNB010012479">
    <property type="protein sequence ID" value="GJT04072.1"/>
    <property type="molecule type" value="Genomic_DNA"/>
</dbReference>
<dbReference type="InterPro" id="IPR043502">
    <property type="entry name" value="DNA/RNA_pol_sf"/>
</dbReference>
<organism evidence="12 13">
    <name type="scientific">Tanacetum coccineum</name>
    <dbReference type="NCBI Taxonomy" id="301880"/>
    <lineage>
        <taxon>Eukaryota</taxon>
        <taxon>Viridiplantae</taxon>
        <taxon>Streptophyta</taxon>
        <taxon>Embryophyta</taxon>
        <taxon>Tracheophyta</taxon>
        <taxon>Spermatophyta</taxon>
        <taxon>Magnoliopsida</taxon>
        <taxon>eudicotyledons</taxon>
        <taxon>Gunneridae</taxon>
        <taxon>Pentapetalae</taxon>
        <taxon>asterids</taxon>
        <taxon>campanulids</taxon>
        <taxon>Asterales</taxon>
        <taxon>Asteraceae</taxon>
        <taxon>Asteroideae</taxon>
        <taxon>Anthemideae</taxon>
        <taxon>Anthemidinae</taxon>
        <taxon>Tanacetum</taxon>
    </lineage>
</organism>
<keyword evidence="5" id="KW-0460">Magnesium</keyword>
<evidence type="ECO:0000256" key="5">
    <source>
        <dbReference type="ARBA" id="ARBA00022842"/>
    </source>
</evidence>
<evidence type="ECO:0000256" key="9">
    <source>
        <dbReference type="ARBA" id="ARBA00023172"/>
    </source>
</evidence>
<reference evidence="12" key="2">
    <citation type="submission" date="2022-01" db="EMBL/GenBank/DDBJ databases">
        <authorList>
            <person name="Yamashiro T."/>
            <person name="Shiraishi A."/>
            <person name="Satake H."/>
            <person name="Nakayama K."/>
        </authorList>
    </citation>
    <scope>NUCLEOTIDE SEQUENCE</scope>
</reference>
<comment type="caution">
    <text evidence="12">The sequence shown here is derived from an EMBL/GenBank/DDBJ whole genome shotgun (WGS) entry which is preliminary data.</text>
</comment>